<evidence type="ECO:0000313" key="3">
    <source>
        <dbReference type="Proteomes" id="UP000550707"/>
    </source>
</evidence>
<organism evidence="2 3">
    <name type="scientific">Molossus molossus</name>
    <name type="common">Pallas' mastiff bat</name>
    <name type="synonym">Vespertilio molossus</name>
    <dbReference type="NCBI Taxonomy" id="27622"/>
    <lineage>
        <taxon>Eukaryota</taxon>
        <taxon>Metazoa</taxon>
        <taxon>Chordata</taxon>
        <taxon>Craniata</taxon>
        <taxon>Vertebrata</taxon>
        <taxon>Euteleostomi</taxon>
        <taxon>Mammalia</taxon>
        <taxon>Eutheria</taxon>
        <taxon>Laurasiatheria</taxon>
        <taxon>Chiroptera</taxon>
        <taxon>Yangochiroptera</taxon>
        <taxon>Molossidae</taxon>
        <taxon>Molossus</taxon>
    </lineage>
</organism>
<sequence length="185" mass="19878">MTHQHRQAPSRAHRTTQREKRLIGARVRPAASHSQCLLFCFQKDGCPWVCTSRILLQAPPQSSHRPTSEGARRAAPPQPLWEGDLPLQQEQRLVCLVSFPLRCAWSARQHSQLDRPGRAPGGGMDPSTAALGARTGCASIGDERGAPPADGHVCACAGTPGRRATTFPAGTRTAGPSSHLKVNRS</sequence>
<accession>A0A7J8HHG3</accession>
<name>A0A7J8HHG3_MOLMO</name>
<dbReference type="InParanoid" id="A0A7J8HHG3"/>
<dbReference type="Proteomes" id="UP000550707">
    <property type="component" value="Unassembled WGS sequence"/>
</dbReference>
<keyword evidence="3" id="KW-1185">Reference proteome</keyword>
<feature type="compositionally biased region" description="Basic residues" evidence="1">
    <location>
        <begin position="1"/>
        <end position="15"/>
    </location>
</feature>
<evidence type="ECO:0000256" key="1">
    <source>
        <dbReference type="SAM" id="MobiDB-lite"/>
    </source>
</evidence>
<reference evidence="2 3" key="1">
    <citation type="journal article" date="2020" name="Nature">
        <title>Six reference-quality genomes reveal evolution of bat adaptations.</title>
        <authorList>
            <person name="Jebb D."/>
            <person name="Huang Z."/>
            <person name="Pippel M."/>
            <person name="Hughes G.M."/>
            <person name="Lavrichenko K."/>
            <person name="Devanna P."/>
            <person name="Winkler S."/>
            <person name="Jermiin L.S."/>
            <person name="Skirmuntt E.C."/>
            <person name="Katzourakis A."/>
            <person name="Burkitt-Gray L."/>
            <person name="Ray D.A."/>
            <person name="Sullivan K.A.M."/>
            <person name="Roscito J.G."/>
            <person name="Kirilenko B.M."/>
            <person name="Davalos L.M."/>
            <person name="Corthals A.P."/>
            <person name="Power M.L."/>
            <person name="Jones G."/>
            <person name="Ransome R.D."/>
            <person name="Dechmann D.K.N."/>
            <person name="Locatelli A.G."/>
            <person name="Puechmaille S.J."/>
            <person name="Fedrigo O."/>
            <person name="Jarvis E.D."/>
            <person name="Hiller M."/>
            <person name="Vernes S.C."/>
            <person name="Myers E.W."/>
            <person name="Teeling E.C."/>
        </authorList>
    </citation>
    <scope>NUCLEOTIDE SEQUENCE [LARGE SCALE GENOMIC DNA]</scope>
    <source>
        <strain evidence="2">MMolMol1</strain>
        <tissue evidence="2">Muscle</tissue>
    </source>
</reference>
<evidence type="ECO:0000313" key="2">
    <source>
        <dbReference type="EMBL" id="KAF6471716.1"/>
    </source>
</evidence>
<protein>
    <submittedName>
        <fullName evidence="2">Uncharacterized protein</fullName>
    </submittedName>
</protein>
<dbReference type="AlphaFoldDB" id="A0A7J8HHG3"/>
<proteinExistence type="predicted"/>
<gene>
    <name evidence="2" type="ORF">HJG59_011082</name>
</gene>
<dbReference type="EMBL" id="JACASF010000006">
    <property type="protein sequence ID" value="KAF6471716.1"/>
    <property type="molecule type" value="Genomic_DNA"/>
</dbReference>
<comment type="caution">
    <text evidence="2">The sequence shown here is derived from an EMBL/GenBank/DDBJ whole genome shotgun (WGS) entry which is preliminary data.</text>
</comment>
<feature type="region of interest" description="Disordered" evidence="1">
    <location>
        <begin position="163"/>
        <end position="185"/>
    </location>
</feature>
<feature type="region of interest" description="Disordered" evidence="1">
    <location>
        <begin position="1"/>
        <end position="20"/>
    </location>
</feature>